<comment type="similarity">
    <text evidence="6">Belongs to the major facilitator superfamily. Phosphate:H(+) symporter (TC 2.A.1.9) family.</text>
</comment>
<keyword evidence="8" id="KW-1185">Reference proteome</keyword>
<keyword evidence="5" id="KW-0472">Membrane</keyword>
<dbReference type="KEGG" id="dcr:108211886"/>
<dbReference type="EMBL" id="CP093343">
    <property type="protein sequence ID" value="WOG85659.1"/>
    <property type="molecule type" value="Genomic_DNA"/>
</dbReference>
<organism evidence="7 8">
    <name type="scientific">Daucus carota subsp. sativus</name>
    <name type="common">Carrot</name>
    <dbReference type="NCBI Taxonomy" id="79200"/>
    <lineage>
        <taxon>Eukaryota</taxon>
        <taxon>Viridiplantae</taxon>
        <taxon>Streptophyta</taxon>
        <taxon>Embryophyta</taxon>
        <taxon>Tracheophyta</taxon>
        <taxon>Spermatophyta</taxon>
        <taxon>Magnoliopsida</taxon>
        <taxon>eudicotyledons</taxon>
        <taxon>Gunneridae</taxon>
        <taxon>Pentapetalae</taxon>
        <taxon>asterids</taxon>
        <taxon>campanulids</taxon>
        <taxon>Apiales</taxon>
        <taxon>Apiaceae</taxon>
        <taxon>Apioideae</taxon>
        <taxon>Scandiceae</taxon>
        <taxon>Daucinae</taxon>
        <taxon>Daucus</taxon>
        <taxon>Daucus sect. Daucus</taxon>
    </lineage>
</organism>
<evidence type="ECO:0000256" key="2">
    <source>
        <dbReference type="ARBA" id="ARBA00005982"/>
    </source>
</evidence>
<name>A0A166J5Q5_DAUCS</name>
<dbReference type="OMA" id="ACIVEEP"/>
<comment type="subcellular location">
    <subcellularLocation>
        <location evidence="1">Membrane</location>
        <topology evidence="1">Multi-pass membrane protein</topology>
    </subcellularLocation>
</comment>
<evidence type="ECO:0000313" key="8">
    <source>
        <dbReference type="Proteomes" id="UP000077755"/>
    </source>
</evidence>
<dbReference type="OrthoDB" id="8904098at2759"/>
<reference evidence="7" key="1">
    <citation type="journal article" date="2016" name="Nat. Genet.">
        <title>A high-quality carrot genome assembly provides new insights into carotenoid accumulation and asterid genome evolution.</title>
        <authorList>
            <person name="Iorizzo M."/>
            <person name="Ellison S."/>
            <person name="Senalik D."/>
            <person name="Zeng P."/>
            <person name="Satapoomin P."/>
            <person name="Huang J."/>
            <person name="Bowman M."/>
            <person name="Iovene M."/>
            <person name="Sanseverino W."/>
            <person name="Cavagnaro P."/>
            <person name="Yildiz M."/>
            <person name="Macko-Podgorni A."/>
            <person name="Moranska E."/>
            <person name="Grzebelus E."/>
            <person name="Grzebelus D."/>
            <person name="Ashrafi H."/>
            <person name="Zheng Z."/>
            <person name="Cheng S."/>
            <person name="Spooner D."/>
            <person name="Van Deynze A."/>
            <person name="Simon P."/>
        </authorList>
    </citation>
    <scope>NUCLEOTIDE SEQUENCE</scope>
    <source>
        <tissue evidence="7">Leaf</tissue>
    </source>
</reference>
<dbReference type="GO" id="GO:0022857">
    <property type="term" value="F:transmembrane transporter activity"/>
    <property type="evidence" value="ECO:0007669"/>
    <property type="project" value="InterPro"/>
</dbReference>
<proteinExistence type="inferred from homology"/>
<dbReference type="Proteomes" id="UP000077755">
    <property type="component" value="Chromosome 1"/>
</dbReference>
<dbReference type="InterPro" id="IPR000109">
    <property type="entry name" value="POT_fam"/>
</dbReference>
<dbReference type="InterPro" id="IPR036259">
    <property type="entry name" value="MFS_trans_sf"/>
</dbReference>
<evidence type="ECO:0000256" key="1">
    <source>
        <dbReference type="ARBA" id="ARBA00004141"/>
    </source>
</evidence>
<dbReference type="Pfam" id="PF00854">
    <property type="entry name" value="PTR2"/>
    <property type="match status" value="1"/>
</dbReference>
<evidence type="ECO:0000256" key="6">
    <source>
        <dbReference type="ARBA" id="ARBA00044504"/>
    </source>
</evidence>
<evidence type="ECO:0000256" key="5">
    <source>
        <dbReference type="ARBA" id="ARBA00023136"/>
    </source>
</evidence>
<dbReference type="SUPFAM" id="SSF103473">
    <property type="entry name" value="MFS general substrate transporter"/>
    <property type="match status" value="1"/>
</dbReference>
<reference evidence="7" key="2">
    <citation type="submission" date="2022-03" db="EMBL/GenBank/DDBJ databases">
        <title>Draft title - Genomic analysis of global carrot germplasm unveils the trajectory of domestication and the origin of high carotenoid orange carrot.</title>
        <authorList>
            <person name="Iorizzo M."/>
            <person name="Ellison S."/>
            <person name="Senalik D."/>
            <person name="Macko-Podgorni A."/>
            <person name="Grzebelus D."/>
            <person name="Bostan H."/>
            <person name="Rolling W."/>
            <person name="Curaba J."/>
            <person name="Simon P."/>
        </authorList>
    </citation>
    <scope>NUCLEOTIDE SEQUENCE</scope>
    <source>
        <tissue evidence="7">Leaf</tissue>
    </source>
</reference>
<dbReference type="Gene3D" id="1.20.1250.20">
    <property type="entry name" value="MFS general substrate transporter like domains"/>
    <property type="match status" value="1"/>
</dbReference>
<protein>
    <submittedName>
        <fullName evidence="7">Uncharacterized protein</fullName>
    </submittedName>
</protein>
<evidence type="ECO:0000256" key="3">
    <source>
        <dbReference type="ARBA" id="ARBA00022692"/>
    </source>
</evidence>
<keyword evidence="4" id="KW-1133">Transmembrane helix</keyword>
<keyword evidence="3" id="KW-0812">Transmembrane</keyword>
<evidence type="ECO:0000256" key="4">
    <source>
        <dbReference type="ARBA" id="ARBA00022989"/>
    </source>
</evidence>
<sequence length="566" mass="61930">MEENEPLLESNKQKSYGGFRTLACIIANESLEKAAAFGLSANLILYLENEYHMGLVTGTNIINLWGAAGNFLPVPGAFLADSGVGRYPMIAVGSVFGLLGMILVWLTTVIPEARPPICDILTAECSSSTAPQVIFLCFSLGLTAIGAGGIRSASMAFGADQFVKRYNQEESLAALESYFGWYYVASAVAVIISLTFVAYIQEHSGWQVGLGVPAVLMLLGVLLFFSASSFYIRSQDKSSLFTSFSQVIVASYKKRRFTITPDINNVYYHKKESALVVPSDKLRFLNKACIVEEPERHLTADGDIQDPWSLCTVDQVEELKAILKVIPMWSTGVILSVTLSQGSLQLVQALSMDRHITPGFEIPAASLGVFTFISAISSVVLYDRVIVPLASRIMEKPFHLTSKTKMGTGIFLSILSMLVLAYIEYVRRGLATQQGLSEPVVNMSVFWLILPNCLIGIAEAINAVGQCEFFYSEFPKSMSSIGSTLRGLTFTVGGLVATAMLNIVDQVTRRGGKASWISSNINQGHYDYYFLMIAGMCVVNMLYYLVCSWAYGPCELVAVKDSQKER</sequence>
<dbReference type="Gramene" id="KZN11824">
    <property type="protein sequence ID" value="KZN11824"/>
    <property type="gene ID" value="DCAR_004480"/>
</dbReference>
<comment type="similarity">
    <text evidence="2">Belongs to the major facilitator superfamily. Proton-dependent oligopeptide transporter (POT/PTR) (TC 2.A.17) family.</text>
</comment>
<accession>A0A166J5Q5</accession>
<dbReference type="AlphaFoldDB" id="A0A166J5Q5"/>
<gene>
    <name evidence="7" type="ORF">DCAR_0104850</name>
</gene>
<dbReference type="GO" id="GO:0016020">
    <property type="term" value="C:membrane"/>
    <property type="evidence" value="ECO:0007669"/>
    <property type="project" value="UniProtKB-SubCell"/>
</dbReference>
<evidence type="ECO:0000313" key="7">
    <source>
        <dbReference type="EMBL" id="WOG85659.1"/>
    </source>
</evidence>
<dbReference type="CDD" id="cd17416">
    <property type="entry name" value="MFS_NPF1_2"/>
    <property type="match status" value="1"/>
</dbReference>
<dbReference type="PANTHER" id="PTHR11654">
    <property type="entry name" value="OLIGOPEPTIDE TRANSPORTER-RELATED"/>
    <property type="match status" value="1"/>
</dbReference>